<proteinExistence type="predicted"/>
<comment type="caution">
    <text evidence="1">The sequence shown here is derived from an EMBL/GenBank/DDBJ whole genome shotgun (WGS) entry which is preliminary data.</text>
</comment>
<name>A0A844F5W3_CLOSV</name>
<reference evidence="1 2" key="1">
    <citation type="submission" date="2019-08" db="EMBL/GenBank/DDBJ databases">
        <title>In-depth cultivation of the pig gut microbiome towards novel bacterial diversity and tailored functional studies.</title>
        <authorList>
            <person name="Wylensek D."/>
            <person name="Hitch T.C.A."/>
            <person name="Clavel T."/>
        </authorList>
    </citation>
    <scope>NUCLEOTIDE SEQUENCE [LARGE SCALE GENOMIC DNA]</scope>
    <source>
        <strain evidence="1 2">BL-389-WT-3D</strain>
    </source>
</reference>
<gene>
    <name evidence="1" type="ORF">FYJ37_00940</name>
</gene>
<protein>
    <submittedName>
        <fullName evidence="1">Uncharacterized protein</fullName>
    </submittedName>
</protein>
<dbReference type="EMBL" id="VUMB01000002">
    <property type="protein sequence ID" value="MSS38950.1"/>
    <property type="molecule type" value="Genomic_DNA"/>
</dbReference>
<organism evidence="1 2">
    <name type="scientific">Clostridium scindens (strain JCM 10418 / VPI 12708)</name>
    <dbReference type="NCBI Taxonomy" id="29347"/>
    <lineage>
        <taxon>Bacteria</taxon>
        <taxon>Bacillati</taxon>
        <taxon>Bacillota</taxon>
        <taxon>Clostridia</taxon>
        <taxon>Lachnospirales</taxon>
        <taxon>Lachnospiraceae</taxon>
    </lineage>
</organism>
<evidence type="ECO:0000313" key="1">
    <source>
        <dbReference type="EMBL" id="MSS38950.1"/>
    </source>
</evidence>
<sequence length="152" mass="17844">MGSYKNTLLSYFINSEDICELMFNKKPYTEKDVDNLIYSQIFPYLYVDDTQNEVLPYLCIEVGVPRISTGTIKDMKLIIWTYCHKDSMRYYKKGYSGTKVDILADMVERVLRESNKFGIGKLQLISCEHFFPNSKYYGKQLVYNMPDFKVKG</sequence>
<dbReference type="AlphaFoldDB" id="A0A844F5W3"/>
<dbReference type="Proteomes" id="UP000462363">
    <property type="component" value="Unassembled WGS sequence"/>
</dbReference>
<accession>A0A844F5W3</accession>
<evidence type="ECO:0000313" key="2">
    <source>
        <dbReference type="Proteomes" id="UP000462363"/>
    </source>
</evidence>